<keyword evidence="1 4" id="KW-0245">EGF-like domain</keyword>
<dbReference type="Gene3D" id="2.120.10.30">
    <property type="entry name" value="TolB, C-terminal domain"/>
    <property type="match status" value="2"/>
</dbReference>
<accession>A0A4E9F6G6</accession>
<keyword evidence="6" id="KW-0812">Transmembrane</keyword>
<feature type="disulfide bond" evidence="4">
    <location>
        <begin position="797"/>
        <end position="807"/>
    </location>
</feature>
<keyword evidence="2" id="KW-0677">Repeat</keyword>
<dbReference type="GO" id="GO:0040039">
    <property type="term" value="P:inductive cell migration"/>
    <property type="evidence" value="ECO:0007669"/>
    <property type="project" value="EnsemblMetazoa"/>
</dbReference>
<dbReference type="GO" id="GO:0005634">
    <property type="term" value="C:nucleus"/>
    <property type="evidence" value="ECO:0007669"/>
    <property type="project" value="EnsemblMetazoa"/>
</dbReference>
<name>A0A4E9F6G6_BRUMA</name>
<proteinExistence type="predicted"/>
<dbReference type="InterPro" id="IPR056823">
    <property type="entry name" value="TEN-like_YD-shell"/>
</dbReference>
<dbReference type="OrthoDB" id="442731at2759"/>
<dbReference type="GO" id="GO:0005886">
    <property type="term" value="C:plasma membrane"/>
    <property type="evidence" value="ECO:0007669"/>
    <property type="project" value="EnsemblMetazoa"/>
</dbReference>
<dbReference type="InterPro" id="IPR051216">
    <property type="entry name" value="Teneurin"/>
</dbReference>
<comment type="caution">
    <text evidence="4">Lacks conserved residue(s) required for the propagation of feature annotation.</text>
</comment>
<dbReference type="Pfam" id="PF24329">
    <property type="entry name" value="FN-plug_TEN1-4"/>
    <property type="match status" value="1"/>
</dbReference>
<dbReference type="GO" id="GO:0071711">
    <property type="term" value="P:basement membrane organization"/>
    <property type="evidence" value="ECO:0007669"/>
    <property type="project" value="EnsemblMetazoa"/>
</dbReference>
<keyword evidence="6" id="KW-0472">Membrane</keyword>
<gene>
    <name evidence="8 10" type="primary">Bma-ten-1</name>
    <name evidence="8" type="ORF">BM_BM5381</name>
</gene>
<evidence type="ECO:0000256" key="1">
    <source>
        <dbReference type="ARBA" id="ARBA00022536"/>
    </source>
</evidence>
<dbReference type="GO" id="GO:0008406">
    <property type="term" value="P:gonad development"/>
    <property type="evidence" value="ECO:0007669"/>
    <property type="project" value="EnsemblMetazoa"/>
</dbReference>
<evidence type="ECO:0000256" key="4">
    <source>
        <dbReference type="PROSITE-ProRule" id="PRU00076"/>
    </source>
</evidence>
<evidence type="ECO:0000256" key="3">
    <source>
        <dbReference type="ARBA" id="ARBA00023157"/>
    </source>
</evidence>
<accession>A0A5S6PQA3</accession>
<dbReference type="Gene3D" id="2.10.25.10">
    <property type="entry name" value="Laminin"/>
    <property type="match status" value="4"/>
</dbReference>
<reference evidence="8" key="2">
    <citation type="submission" date="2019-04" db="EMBL/GenBank/DDBJ databases">
        <authorList>
            <person name="Howe K."/>
            <person name="Paulini M."/>
            <person name="Williams G."/>
        </authorList>
    </citation>
    <scope>NUCLEOTIDE SEQUENCE [LARGE SCALE GENOMIC DNA]</scope>
    <source>
        <strain evidence="8">FR3</strain>
    </source>
</reference>
<dbReference type="Proteomes" id="UP000006672">
    <property type="component" value="Unassembled WGS sequence"/>
</dbReference>
<dbReference type="PANTHER" id="PTHR11219">
    <property type="entry name" value="TENEURIN AND N-ACETYLGLUCOSAMINE-1-PHOSPHODIESTER ALPHA-N-ACETYLGLUCOSAMINIDASE"/>
    <property type="match status" value="1"/>
</dbReference>
<reference evidence="10" key="3">
    <citation type="submission" date="2019-12" db="UniProtKB">
        <authorList>
            <consortium name="WormBaseParasite"/>
        </authorList>
    </citation>
    <scope>IDENTIFICATION</scope>
</reference>
<keyword evidence="9" id="KW-1185">Reference proteome</keyword>
<dbReference type="Pfam" id="PF23093">
    <property type="entry name" value="GBD_Tenm3"/>
    <property type="match status" value="1"/>
</dbReference>
<sequence>MISRGERCEFGDFVPTISARQHHPSKPKLFCQLGSSYSMNQKPGHQLVCKSPQLCVALELDENLLSVKQELMPLNELPCSDEEASISSAFSTATTITSGPSIVTSTNMSTEGMSSGEAIPYLSVGPYHQRPAPILTDNAFVGGFLNISPPNCPSPSASTEMRGPPPQRDPPIPPLIQDKASTAYVVDDSQYDEPGIPPEMKEYCKASASRRHSKLLNNNYEISASQQIRTAFVPSTRNSRLGQREREPGPSWDDETRQMLLQNPETGSYYIPTSSGHTTASSLLPHNHSHEKTNFSTLQNVPLKLNPQISHCESILSKQRHISVGDFDLNKMSQDKCHPTAMDKKRLKPFCNWRTLAILLLLSLAFTCFTILLLLLGNDNSRYVCEQSTKSVYSSASTGLFPSGTWHNVHIKATVLKPLPESFELGQQIEADLPPGVIVYSYFAVQKNSRIIFNISVNSQAQLVIYGRRTALPSPATHDFMDIVHADWLTISGNSSDTRLKRFTPLLRTAILTHYLLSGRWHIGLLNDILQPFPIRLVAAVIADQVADERTDDCRYDCTGHGQCKGGKCYCFPGYSGTYCEENSCPVLCSGNGIFSGGQCICHEGYKGPDCDLLAHWCEAPNCNGHGQCNQFGDCECDIGWKGTFCDKKDCKDSQCSGHGVCYNEKCYCEDGYRGEQCGEMYLAESCIGKELQLRDSEPESDADSACTNRGRVDSESGLCICIPGYHGSKCELERCEVECMNGKCGNGVCVCDEGWTGMDCTELKCLPGCEQHGHCNNGTCMCSKGWNGENCYIAGCINDCNGHGVCRLFSGQWKCACHTSYFGENCSLPVESSCSDGVDNDNDGLIDCEDSECCMDSSCSSSQMCVTVIQPRDVLLKVIPSINGNFYQQIKFLIQRDSVQRYADERYFNESFVSVIRGRVLTEDGSPLTGVRIAEARHPTLTGFTLSRSEDNGGAFDLVVNGGKTITLQFMRKPFEKLEKSFYIPWNEIVYVGDITMRLGTAAVIVNERLGISEKCRHYHAINRLAPVIFASWHTNQYSGKLTSSSYSVQLLADSGKSFDSIQIPTTNEVYLVYDSSFADGYHSTLLIELLPSRIPEEIRLVHLSVNVAGNHFHTVFSAMPNLTYTYSWEQTNVYTQTVNGLVNAKVSVGYEYEGCSRSIAWIHRLVKLEGHRANRFMLGGWSLSIHHHYDIIHNVLEKGDGVKVFLDEAAPLLITVVGNDQQRPVNCPFCDALANDARLFRPDALCVGSDGSLYIGDYNLIRRLTPSGMLISLLELSISDTAHPYYLAIDPLTDSLFISLPIHAQIWQVNKDIDSTTDLTTNYDVVVGDGSICPSSSERCGDGGAADLSQLTFPKGIAFDEYGNLYIADSRRIRIVDRERLINTLIEERENGPRPCIVDYTNLSDIITVWPTSLAVDMLNNRLYILDTNVIYRISLDTGMGTLIAGTLTECEQMKTLAGDLLPQRPLTEARSIAVAPDSTIYIVETNNKKINQIRAIYPDNRSKVVAGKLSKCDCDRTNCPCEDLHSTVATSAFLHSPSAVAVDSNGMVYIADKGNFKIKKLQKPTAMYDEITRQYRIHSPHTKEIYIFNKAGLHMSTVNLLTGDTIFTFTYDVDTRLGRLSQITGTGGHILRVHQTDDGKTLLETATGLETVLNFDQFDGTLSMITFPSGESTKFSYFPGHLLRCREILNRNWCFEYDEFGRAKALLNPAGIYYSVVRRDVIYSNLVTTVARNNEPYTVYKFSNRKFTEEGTQDQQVTVLDEGLSIVAFGARTHFDGVTHPLLEPHETVILKRKITLPEATDPPRRELNLRFEWRGYIRRKESGRRDPEKWRRVQQVGKRPRINGRNVFTIEYDCDNRQDTVRNSLDEEVLTVQYNDAGQITSFIPLTPREQPHIDAMKIMHDSLGRPSQIAWGALTIVFEYDRLNRIILISAMTGGASYLERKFFYQKENQLIPSIVQMPSGEKYRWRTDRVGGITFLKTPAGIVHHFMQYAVFDRVCRQRTVLFSNASYVACLSDDGWLLDYRTPDLLHSLTVTRDIYGRVIQITSDAENTFFKYGGPNGNLQEVSNSFLKRTYKWQGVIQSIVREAHMVVTHSNRRFGESFVEFLYEYDDFFRLITITIIYNAMRLQPQKYQYDSRQGRLTKLNNFVFLYDLCTRRIMGETLVMEISCNSANEEIMRTLIINELKVVEMRVTRHSLGWVEAVDWTIIGEKRPTEKRTFNTDGQLVQYTIGEADDLRWTLHYDLDGRLKAINDAKILFSNGKLKNVDQVDYTVNANGWTRSRGKVYFEYDVYGRVHRIYQRGLMDVEYGYDDRSRIIWRRVGDEQFQRFFYAIPDRPYLLTHFVSTNETPSTILYDDRDVPFAFYHGDKYHALFVDIDGSVRFIFASDGTMVKEIIRNPLGATIVDSNDSFYFPLGYRHQFDDPLTGIVILGPEARPYDTFVGRFMSISISYVTSPVDIFAPEYESDPFRAIPTESNLLRHFPVDLEKWMEMCGFSLSQALPSTPNPIQNDGLKKLLQLPDSLCTITATHVLSSSFCSLIHKVKHFKQFLTATPPVLLPFSHPPLFVLFDKPSYSSSDSLGFRGLTFIKRPSDKFEVIGHSLKEDEKLNALRILLVGSSFLNIMNMHLSGELVQIHFTTNLTSDKIPLEELARFFNISNFNQQLTLYAGNTQLIFHYSNDSEAVRSELIREQTLEIGKIIWNDEVERARYGTITRHSWTESELSQLHSKGLVSGYEPKFRPGKSVPVLWNTYLWTFQRVAA</sequence>
<protein>
    <submittedName>
        <fullName evidence="10">BMA-TEN-1</fullName>
    </submittedName>
</protein>
<keyword evidence="6" id="KW-1133">Transmembrane helix</keyword>
<dbReference type="Gene3D" id="2.180.10.10">
    <property type="entry name" value="RHS repeat-associated core"/>
    <property type="match status" value="1"/>
</dbReference>
<evidence type="ECO:0000313" key="9">
    <source>
        <dbReference type="Proteomes" id="UP000006672"/>
    </source>
</evidence>
<dbReference type="WBParaSite" id="Bm5381a.1">
    <property type="protein sequence ID" value="Bm5381a.1"/>
    <property type="gene ID" value="WBGene00225642"/>
</dbReference>
<feature type="domain" description="EGF-like" evidence="7">
    <location>
        <begin position="614"/>
        <end position="647"/>
    </location>
</feature>
<feature type="disulfide bond" evidence="4">
    <location>
        <begin position="637"/>
        <end position="646"/>
    </location>
</feature>
<dbReference type="CTD" id="6104013"/>
<evidence type="ECO:0000313" key="8">
    <source>
        <dbReference type="EMBL" id="VIO91717.1"/>
    </source>
</evidence>
<organism evidence="8">
    <name type="scientific">Brugia malayi</name>
    <name type="common">Filarial nematode worm</name>
    <dbReference type="NCBI Taxonomy" id="6279"/>
    <lineage>
        <taxon>Eukaryota</taxon>
        <taxon>Metazoa</taxon>
        <taxon>Ecdysozoa</taxon>
        <taxon>Nematoda</taxon>
        <taxon>Chromadorea</taxon>
        <taxon>Rhabditida</taxon>
        <taxon>Spirurina</taxon>
        <taxon>Spiruromorpha</taxon>
        <taxon>Filarioidea</taxon>
        <taxon>Onchocercidae</taxon>
        <taxon>Brugia</taxon>
    </lineage>
</organism>
<dbReference type="SUPFAM" id="SSF63829">
    <property type="entry name" value="Calcium-dependent phosphotriesterase"/>
    <property type="match status" value="1"/>
</dbReference>
<dbReference type="EMBL" id="CAAKNF010000192">
    <property type="protein sequence ID" value="VIO91717.1"/>
    <property type="molecule type" value="Genomic_DNA"/>
</dbReference>
<evidence type="ECO:0000313" key="10">
    <source>
        <dbReference type="WBParaSite" id="Bm5381a.1"/>
    </source>
</evidence>
<dbReference type="GO" id="GO:0010172">
    <property type="term" value="P:embryonic body morphogenesis"/>
    <property type="evidence" value="ECO:0007669"/>
    <property type="project" value="EnsemblMetazoa"/>
</dbReference>
<evidence type="ECO:0000259" key="7">
    <source>
        <dbReference type="PROSITE" id="PS50026"/>
    </source>
</evidence>
<dbReference type="InterPro" id="IPR056820">
    <property type="entry name" value="TEN_TTR-like"/>
</dbReference>
<dbReference type="InterPro" id="IPR057629">
    <property type="entry name" value="Teneurin1-4_GBD"/>
</dbReference>
<feature type="region of interest" description="Disordered" evidence="5">
    <location>
        <begin position="151"/>
        <end position="176"/>
    </location>
</feature>
<dbReference type="GO" id="GO:0008045">
    <property type="term" value="P:motor neuron axon guidance"/>
    <property type="evidence" value="ECO:0007669"/>
    <property type="project" value="TreeGrafter"/>
</dbReference>
<dbReference type="SUPFAM" id="SSF101898">
    <property type="entry name" value="NHL repeat"/>
    <property type="match status" value="1"/>
</dbReference>
<feature type="region of interest" description="Disordered" evidence="5">
    <location>
        <begin position="235"/>
        <end position="256"/>
    </location>
</feature>
<dbReference type="InterPro" id="IPR011042">
    <property type="entry name" value="6-blade_b-propeller_TolB-like"/>
</dbReference>
<dbReference type="Pfam" id="PF25021">
    <property type="entry name" value="TEN_NHL"/>
    <property type="match status" value="1"/>
</dbReference>
<dbReference type="PROSITE" id="PS50026">
    <property type="entry name" value="EGF_3"/>
    <property type="match status" value="3"/>
</dbReference>
<dbReference type="Pfam" id="PF25023">
    <property type="entry name" value="TEN_YD-shell"/>
    <property type="match status" value="1"/>
</dbReference>
<dbReference type="RefSeq" id="XP_042933131.1">
    <property type="nucleotide sequence ID" value="XM_043077197.1"/>
</dbReference>
<keyword evidence="3 4" id="KW-1015">Disulfide bond</keyword>
<dbReference type="PROSITE" id="PS00022">
    <property type="entry name" value="EGF_1"/>
    <property type="match status" value="4"/>
</dbReference>
<dbReference type="GO" id="GO:0007276">
    <property type="term" value="P:gamete generation"/>
    <property type="evidence" value="ECO:0007669"/>
    <property type="project" value="EnsemblMetazoa"/>
</dbReference>
<feature type="disulfide bond" evidence="4">
    <location>
        <begin position="818"/>
        <end position="827"/>
    </location>
</feature>
<feature type="compositionally biased region" description="Pro residues" evidence="5">
    <location>
        <begin position="163"/>
        <end position="174"/>
    </location>
</feature>
<evidence type="ECO:0000256" key="2">
    <source>
        <dbReference type="ARBA" id="ARBA00022737"/>
    </source>
</evidence>
<feature type="domain" description="EGF-like" evidence="7">
    <location>
        <begin position="576"/>
        <end position="612"/>
    </location>
</feature>
<dbReference type="GO" id="GO:0040032">
    <property type="term" value="P:post-embryonic body morphogenesis"/>
    <property type="evidence" value="ECO:0007669"/>
    <property type="project" value="EnsemblMetazoa"/>
</dbReference>
<reference evidence="9" key="1">
    <citation type="journal article" date="2007" name="Science">
        <title>Draft genome of the filarial nematode parasite Brugia malayi.</title>
        <authorList>
            <person name="Ghedin E."/>
            <person name="Wang S."/>
            <person name="Spiro D."/>
            <person name="Caler E."/>
            <person name="Zhao Q."/>
            <person name="Crabtree J."/>
            <person name="Allen J.E."/>
            <person name="Delcher A.L."/>
            <person name="Guiliano D.B."/>
            <person name="Miranda-Saavedra D."/>
            <person name="Angiuoli S.V."/>
            <person name="Creasy T."/>
            <person name="Amedeo P."/>
            <person name="Haas B."/>
            <person name="El-Sayed N.M."/>
            <person name="Wortman J.R."/>
            <person name="Feldblyum T."/>
            <person name="Tallon L."/>
            <person name="Schatz M."/>
            <person name="Shumway M."/>
            <person name="Koo H."/>
            <person name="Salzberg S.L."/>
            <person name="Schobel S."/>
            <person name="Pertea M."/>
            <person name="Pop M."/>
            <person name="White O."/>
            <person name="Barton G.J."/>
            <person name="Carlow C.K."/>
            <person name="Crawford M.J."/>
            <person name="Daub J."/>
            <person name="Dimmic M.W."/>
            <person name="Estes C.F."/>
            <person name="Foster J.M."/>
            <person name="Ganatra M."/>
            <person name="Gregory W.F."/>
            <person name="Johnson N.M."/>
            <person name="Jin J."/>
            <person name="Komuniecki R."/>
            <person name="Korf I."/>
            <person name="Kumar S."/>
            <person name="Laney S."/>
            <person name="Li B.W."/>
            <person name="Li W."/>
            <person name="Lindblom T.H."/>
            <person name="Lustigman S."/>
            <person name="Ma D."/>
            <person name="Maina C.V."/>
            <person name="Martin D.M."/>
            <person name="McCarter J.P."/>
            <person name="McReynolds L."/>
            <person name="Mitreva M."/>
            <person name="Nutman T.B."/>
            <person name="Parkinson J."/>
            <person name="Peregrin-Alvarez J.M."/>
            <person name="Poole C."/>
            <person name="Ren Q."/>
            <person name="Saunders L."/>
            <person name="Sluder A.E."/>
            <person name="Smith K."/>
            <person name="Stanke M."/>
            <person name="Unnasch T.R."/>
            <person name="Ware J."/>
            <person name="Wei A.D."/>
            <person name="Weil G."/>
            <person name="Williams D.J."/>
            <person name="Zhang Y."/>
            <person name="Williams S.A."/>
            <person name="Fraser-Liggett C."/>
            <person name="Slatko B."/>
            <person name="Blaxter M.L."/>
            <person name="Scott A.L."/>
        </authorList>
    </citation>
    <scope>NUCLEOTIDE SEQUENCE</scope>
    <source>
        <strain evidence="9">FR3</strain>
    </source>
</reference>
<dbReference type="STRING" id="6279.A0A5S6PQA3"/>
<dbReference type="KEGG" id="bmy:BM_BM5381"/>
<dbReference type="GO" id="GO:0009887">
    <property type="term" value="P:animal organ morphogenesis"/>
    <property type="evidence" value="ECO:0007669"/>
    <property type="project" value="EnsemblMetazoa"/>
</dbReference>
<feature type="transmembrane region" description="Helical" evidence="6">
    <location>
        <begin position="355"/>
        <end position="377"/>
    </location>
</feature>
<dbReference type="PROSITE" id="PS01186">
    <property type="entry name" value="EGF_2"/>
    <property type="match status" value="3"/>
</dbReference>
<dbReference type="GO" id="GO:0030421">
    <property type="term" value="P:defecation"/>
    <property type="evidence" value="ECO:0007669"/>
    <property type="project" value="EnsemblMetazoa"/>
</dbReference>
<dbReference type="SMART" id="SM00181">
    <property type="entry name" value="EGF"/>
    <property type="match status" value="8"/>
</dbReference>
<dbReference type="InterPro" id="IPR000742">
    <property type="entry name" value="EGF"/>
</dbReference>
<dbReference type="FunFam" id="2.10.25.10:FF:000013">
    <property type="entry name" value="Teneurin transmembrane protein 4"/>
    <property type="match status" value="1"/>
</dbReference>
<evidence type="ECO:0000256" key="6">
    <source>
        <dbReference type="SAM" id="Phobius"/>
    </source>
</evidence>
<dbReference type="InterPro" id="IPR056822">
    <property type="entry name" value="TEN_NHL"/>
</dbReference>
<dbReference type="InterPro" id="IPR057627">
    <property type="entry name" value="FN-plug_TEN1-4"/>
</dbReference>
<feature type="domain" description="EGF-like" evidence="7">
    <location>
        <begin position="793"/>
        <end position="828"/>
    </location>
</feature>
<dbReference type="Pfam" id="PF25020">
    <property type="entry name" value="TTR_TEN1-4"/>
    <property type="match status" value="1"/>
</dbReference>
<dbReference type="GO" id="GO:0009792">
    <property type="term" value="P:embryo development ending in birth or egg hatching"/>
    <property type="evidence" value="ECO:0007669"/>
    <property type="project" value="EnsemblMetazoa"/>
</dbReference>
<feature type="disulfide bond" evidence="4">
    <location>
        <begin position="602"/>
        <end position="611"/>
    </location>
</feature>
<evidence type="ECO:0000256" key="5">
    <source>
        <dbReference type="SAM" id="MobiDB-lite"/>
    </source>
</evidence>
<dbReference type="PANTHER" id="PTHR11219:SF69">
    <property type="entry name" value="TENEURIN-A"/>
    <property type="match status" value="1"/>
</dbReference>
<dbReference type="Pfam" id="PF25024">
    <property type="entry name" value="EGF_TEN"/>
    <property type="match status" value="1"/>
</dbReference>
<dbReference type="GeneID" id="6104013"/>